<dbReference type="Proteomes" id="UP000434101">
    <property type="component" value="Unassembled WGS sequence"/>
</dbReference>
<accession>A0A6B0VGL3</accession>
<dbReference type="Pfam" id="PF24036">
    <property type="entry name" value="DUF7345"/>
    <property type="match status" value="1"/>
</dbReference>
<keyword evidence="4" id="KW-1185">Reference proteome</keyword>
<feature type="domain" description="DUF7345" evidence="2">
    <location>
        <begin position="41"/>
        <end position="162"/>
    </location>
</feature>
<keyword evidence="1" id="KW-0472">Membrane</keyword>
<comment type="caution">
    <text evidence="3">The sequence shown here is derived from an EMBL/GenBank/DDBJ whole genome shotgun (WGS) entry which is preliminary data.</text>
</comment>
<evidence type="ECO:0000256" key="1">
    <source>
        <dbReference type="SAM" id="Phobius"/>
    </source>
</evidence>
<protein>
    <submittedName>
        <fullName evidence="3">DUF4897 domain-containing protein</fullName>
    </submittedName>
</protein>
<proteinExistence type="predicted"/>
<reference evidence="3 4" key="1">
    <citation type="submission" date="2020-01" db="EMBL/GenBank/DDBJ databases">
        <title>Natronorubrum sp. JWXQ-INN 674 isolated from Inner Mongolia Autonomous Region of China.</title>
        <authorList>
            <person name="Xue Q."/>
        </authorList>
    </citation>
    <scope>NUCLEOTIDE SEQUENCE [LARGE SCALE GENOMIC DNA]</scope>
    <source>
        <strain evidence="3 4">JWXQ-INN-674</strain>
    </source>
</reference>
<evidence type="ECO:0000313" key="3">
    <source>
        <dbReference type="EMBL" id="MXV60668.1"/>
    </source>
</evidence>
<feature type="transmembrane region" description="Helical" evidence="1">
    <location>
        <begin position="217"/>
        <end position="236"/>
    </location>
</feature>
<organism evidence="3 4">
    <name type="scientific">Natronorubrum halalkaliphilum</name>
    <dbReference type="NCBI Taxonomy" id="2691917"/>
    <lineage>
        <taxon>Archaea</taxon>
        <taxon>Methanobacteriati</taxon>
        <taxon>Methanobacteriota</taxon>
        <taxon>Stenosarchaea group</taxon>
        <taxon>Halobacteria</taxon>
        <taxon>Halobacteriales</taxon>
        <taxon>Natrialbaceae</taxon>
        <taxon>Natronorubrum</taxon>
    </lineage>
</organism>
<sequence>MRRAFGVTLVVSMLLVSGLAMPVAGSSAVTDESINGPAVHVALEADGDATVTLVSVYDLTDEDERDAFETLREDEKTQADLLERFSERLEGVADDVDTDADREKSVESKSVDVRTNEDSGIVTFSAFWDELAAVEGETVVLMEPFASGFESDRSLIVTIPDGTTIESVTPEPTIHEESAVNWDGETELDGFELTASTATNDESSVDASETTTDGVPGFGPIGAIVALATLLVAISASRR</sequence>
<evidence type="ECO:0000259" key="2">
    <source>
        <dbReference type="Pfam" id="PF24036"/>
    </source>
</evidence>
<dbReference type="OrthoDB" id="240095at2157"/>
<dbReference type="EMBL" id="WUYX01000004">
    <property type="protein sequence ID" value="MXV60668.1"/>
    <property type="molecule type" value="Genomic_DNA"/>
</dbReference>
<dbReference type="InterPro" id="IPR055769">
    <property type="entry name" value="DUF7345"/>
</dbReference>
<keyword evidence="1" id="KW-0812">Transmembrane</keyword>
<dbReference type="AlphaFoldDB" id="A0A6B0VGL3"/>
<gene>
    <name evidence="3" type="ORF">GS429_01000</name>
</gene>
<evidence type="ECO:0000313" key="4">
    <source>
        <dbReference type="Proteomes" id="UP000434101"/>
    </source>
</evidence>
<dbReference type="RefSeq" id="WP_160061859.1">
    <property type="nucleotide sequence ID" value="NZ_WUYX01000004.1"/>
</dbReference>
<keyword evidence="1" id="KW-1133">Transmembrane helix</keyword>
<name>A0A6B0VGL3_9EURY</name>